<dbReference type="AlphaFoldDB" id="A0A0J9X2K6"/>
<name>A0A0J9X2K6_GEOCN</name>
<protein>
    <submittedName>
        <fullName evidence="2">Uncharacterized protein</fullName>
    </submittedName>
</protein>
<proteinExistence type="predicted"/>
<feature type="region of interest" description="Disordered" evidence="1">
    <location>
        <begin position="1"/>
        <end position="46"/>
    </location>
</feature>
<dbReference type="EMBL" id="CCBN010000001">
    <property type="protein sequence ID" value="CDO51240.1"/>
    <property type="molecule type" value="Genomic_DNA"/>
</dbReference>
<sequence length="468" mass="53449">MTLTRDGTAEHADERDDTNDPPSTTSNRSETTETNTQSRTLDPYGLPVYTELSDILERITRTDQISTPPSYNQPSLQSQTIPEYNRNNYEVISTEETILDDDRGSYGRTSDNASAESYDWDNLIGQPDENSQTTLIRRVLQPRQTGPSWVVAEFRQPLRRSQLSTMITADNERTESTTFQELEPQLDSFPDWLDQQSGDPGDNFMVMLRWREEGMPTRRPELRGSRPFTDLEVSSQISSRSKLLMAISSKLQIKRKTLSYVSAGANFQGRIVALPARGLRSRYNLVQNLEQECGLHLSIRRMDTEHNRITCVLRKTRDSETMSEDVWEGEMLEGPYRGEGRGDKMLSRPRLYNLTSFWKHLYPNHSLNGVSLVGDPLNKFMEKPEYTSANDMLQRAAGDYVWLILRNTTSNGYKMGPHSRRQQLLLSVNRKDGSAEGCLQLSYSETMLVYLEPELISRRGGCPDVMPC</sequence>
<organism evidence="2 3">
    <name type="scientific">Geotrichum candidum</name>
    <name type="common">Oospora lactis</name>
    <name type="synonym">Dipodascus geotrichum</name>
    <dbReference type="NCBI Taxonomy" id="1173061"/>
    <lineage>
        <taxon>Eukaryota</taxon>
        <taxon>Fungi</taxon>
        <taxon>Dikarya</taxon>
        <taxon>Ascomycota</taxon>
        <taxon>Saccharomycotina</taxon>
        <taxon>Dipodascomycetes</taxon>
        <taxon>Dipodascales</taxon>
        <taxon>Dipodascaceae</taxon>
        <taxon>Geotrichum</taxon>
    </lineage>
</organism>
<dbReference type="Proteomes" id="UP000242525">
    <property type="component" value="Unassembled WGS sequence"/>
</dbReference>
<keyword evidence="3" id="KW-1185">Reference proteome</keyword>
<feature type="compositionally biased region" description="Low complexity" evidence="1">
    <location>
        <begin position="23"/>
        <end position="40"/>
    </location>
</feature>
<evidence type="ECO:0000313" key="3">
    <source>
        <dbReference type="Proteomes" id="UP000242525"/>
    </source>
</evidence>
<accession>A0A0J9X2K6</accession>
<gene>
    <name evidence="2" type="ORF">BN980_GECA01s03024g</name>
</gene>
<evidence type="ECO:0000256" key="1">
    <source>
        <dbReference type="SAM" id="MobiDB-lite"/>
    </source>
</evidence>
<reference evidence="2" key="1">
    <citation type="submission" date="2014-03" db="EMBL/GenBank/DDBJ databases">
        <authorList>
            <person name="Casaregola S."/>
        </authorList>
    </citation>
    <scope>NUCLEOTIDE SEQUENCE [LARGE SCALE GENOMIC DNA]</scope>
    <source>
        <strain evidence="2">CLIB 918</strain>
    </source>
</reference>
<comment type="caution">
    <text evidence="2">The sequence shown here is derived from an EMBL/GenBank/DDBJ whole genome shotgun (WGS) entry which is preliminary data.</text>
</comment>
<evidence type="ECO:0000313" key="2">
    <source>
        <dbReference type="EMBL" id="CDO51240.1"/>
    </source>
</evidence>